<keyword evidence="3" id="KW-1185">Reference proteome</keyword>
<feature type="compositionally biased region" description="Acidic residues" evidence="1">
    <location>
        <begin position="255"/>
        <end position="270"/>
    </location>
</feature>
<evidence type="ECO:0000313" key="2">
    <source>
        <dbReference type="EMBL" id="PHT46791.1"/>
    </source>
</evidence>
<dbReference type="AlphaFoldDB" id="A0A2G2WNJ6"/>
<gene>
    <name evidence="2" type="ORF">CQW23_15949</name>
</gene>
<accession>A0A2G2WNJ6</accession>
<dbReference type="OrthoDB" id="10450045at2759"/>
<protein>
    <recommendedName>
        <fullName evidence="4">Yippee domain-containing protein</fullName>
    </recommendedName>
</protein>
<sequence length="486" mass="53095">MWMTGVRKDDVPADDLVFGGYFNELRNTCTIEQPNFELVGDTQLIRHKTYCMHCHVLLGWRIVESIPPSEYFVAGRFFMRLDQLMYQNRVTLHDSLFEGANVQDPNNQVGGVNADQDGEVNNQIGGANGQAPNEQNAEQVGGANADPDGGAKDHDGRSNDHDGGSNDEDGGARDMLEVLIIKMGFNDEDGGANDDEHGGSNADQDGGANDQDGDANYEDEGANDDEDGGTNEDQDGGVNEQVRKDQDLGANEQNADPDGDANNEQNDDEDGGEEFFARLELHVSRNTFVMRNVVTIEQATNHLHGNTQLIRYNTYCMHCHVLLGWQIVESIKPSEYFATGRFFMKADLLMYRNRVTLRQYLFRSANAQGVNNQDANADQDGGANVQDPNNQVGGADGQAPNVQNADQVGGANADKDGGANEQVPNEQDVGAYDQVGGVNDHDGDVNKQVPKEQNVGANEQNADQDEDANEQNHDQDGSLTAKRRKM</sequence>
<feature type="region of interest" description="Disordered" evidence="1">
    <location>
        <begin position="371"/>
        <end position="486"/>
    </location>
</feature>
<evidence type="ECO:0008006" key="4">
    <source>
        <dbReference type="Google" id="ProtNLM"/>
    </source>
</evidence>
<evidence type="ECO:0000256" key="1">
    <source>
        <dbReference type="SAM" id="MobiDB-lite"/>
    </source>
</evidence>
<dbReference type="Proteomes" id="UP000224567">
    <property type="component" value="Unassembled WGS sequence"/>
</dbReference>
<feature type="region of interest" description="Disordered" evidence="1">
    <location>
        <begin position="100"/>
        <end position="172"/>
    </location>
</feature>
<evidence type="ECO:0000313" key="3">
    <source>
        <dbReference type="Proteomes" id="UP000224567"/>
    </source>
</evidence>
<feature type="compositionally biased region" description="Acidic residues" evidence="1">
    <location>
        <begin position="211"/>
        <end position="235"/>
    </location>
</feature>
<organism evidence="2 3">
    <name type="scientific">Capsicum baccatum</name>
    <name type="common">Peruvian pepper</name>
    <dbReference type="NCBI Taxonomy" id="33114"/>
    <lineage>
        <taxon>Eukaryota</taxon>
        <taxon>Viridiplantae</taxon>
        <taxon>Streptophyta</taxon>
        <taxon>Embryophyta</taxon>
        <taxon>Tracheophyta</taxon>
        <taxon>Spermatophyta</taxon>
        <taxon>Magnoliopsida</taxon>
        <taxon>eudicotyledons</taxon>
        <taxon>Gunneridae</taxon>
        <taxon>Pentapetalae</taxon>
        <taxon>asterids</taxon>
        <taxon>lamiids</taxon>
        <taxon>Solanales</taxon>
        <taxon>Solanaceae</taxon>
        <taxon>Solanoideae</taxon>
        <taxon>Capsiceae</taxon>
        <taxon>Capsicum</taxon>
    </lineage>
</organism>
<name>A0A2G2WNJ6_CAPBA</name>
<reference evidence="3" key="2">
    <citation type="journal article" date="2017" name="J. Anim. Genet.">
        <title>Multiple reference genome sequences of hot pepper reveal the massive evolution of plant disease resistance genes by retroduplication.</title>
        <authorList>
            <person name="Kim S."/>
            <person name="Park J."/>
            <person name="Yeom S.-I."/>
            <person name="Kim Y.-M."/>
            <person name="Seo E."/>
            <person name="Kim K.-T."/>
            <person name="Kim M.-S."/>
            <person name="Lee J.M."/>
            <person name="Cheong K."/>
            <person name="Shin H.-S."/>
            <person name="Kim S.-B."/>
            <person name="Han K."/>
            <person name="Lee J."/>
            <person name="Park M."/>
            <person name="Lee H.-A."/>
            <person name="Lee H.-Y."/>
            <person name="Lee Y."/>
            <person name="Oh S."/>
            <person name="Lee J.H."/>
            <person name="Choi E."/>
            <person name="Choi E."/>
            <person name="Lee S.E."/>
            <person name="Jeon J."/>
            <person name="Kim H."/>
            <person name="Choi G."/>
            <person name="Song H."/>
            <person name="Lee J."/>
            <person name="Lee S.-C."/>
            <person name="Kwon J.-K."/>
            <person name="Lee H.-Y."/>
            <person name="Koo N."/>
            <person name="Hong Y."/>
            <person name="Kim R.W."/>
            <person name="Kang W.-H."/>
            <person name="Huh J.H."/>
            <person name="Kang B.-C."/>
            <person name="Yang T.-J."/>
            <person name="Lee Y.-H."/>
            <person name="Bennetzen J.L."/>
            <person name="Choi D."/>
        </authorList>
    </citation>
    <scope>NUCLEOTIDE SEQUENCE [LARGE SCALE GENOMIC DNA]</scope>
    <source>
        <strain evidence="3">cv. PBC81</strain>
    </source>
</reference>
<proteinExistence type="predicted"/>
<feature type="compositionally biased region" description="Polar residues" evidence="1">
    <location>
        <begin position="119"/>
        <end position="138"/>
    </location>
</feature>
<feature type="region of interest" description="Disordered" evidence="1">
    <location>
        <begin position="186"/>
        <end position="270"/>
    </location>
</feature>
<dbReference type="STRING" id="33114.A0A2G2WNJ6"/>
<comment type="caution">
    <text evidence="2">The sequence shown here is derived from an EMBL/GenBank/DDBJ whole genome shotgun (WGS) entry which is preliminary data.</text>
</comment>
<feature type="compositionally biased region" description="Low complexity" evidence="1">
    <location>
        <begin position="201"/>
        <end position="210"/>
    </location>
</feature>
<dbReference type="EMBL" id="MLFT02000006">
    <property type="protein sequence ID" value="PHT46791.1"/>
    <property type="molecule type" value="Genomic_DNA"/>
</dbReference>
<feature type="compositionally biased region" description="Basic and acidic residues" evidence="1">
    <location>
        <begin position="149"/>
        <end position="172"/>
    </location>
</feature>
<reference evidence="2 3" key="1">
    <citation type="journal article" date="2017" name="Genome Biol.">
        <title>New reference genome sequences of hot pepper reveal the massive evolution of plant disease-resistance genes by retroduplication.</title>
        <authorList>
            <person name="Kim S."/>
            <person name="Park J."/>
            <person name="Yeom S.I."/>
            <person name="Kim Y.M."/>
            <person name="Seo E."/>
            <person name="Kim K.T."/>
            <person name="Kim M.S."/>
            <person name="Lee J.M."/>
            <person name="Cheong K."/>
            <person name="Shin H.S."/>
            <person name="Kim S.B."/>
            <person name="Han K."/>
            <person name="Lee J."/>
            <person name="Park M."/>
            <person name="Lee H.A."/>
            <person name="Lee H.Y."/>
            <person name="Lee Y."/>
            <person name="Oh S."/>
            <person name="Lee J.H."/>
            <person name="Choi E."/>
            <person name="Choi E."/>
            <person name="Lee S.E."/>
            <person name="Jeon J."/>
            <person name="Kim H."/>
            <person name="Choi G."/>
            <person name="Song H."/>
            <person name="Lee J."/>
            <person name="Lee S.C."/>
            <person name="Kwon J.K."/>
            <person name="Lee H.Y."/>
            <person name="Koo N."/>
            <person name="Hong Y."/>
            <person name="Kim R.W."/>
            <person name="Kang W.H."/>
            <person name="Huh J.H."/>
            <person name="Kang B.C."/>
            <person name="Yang T.J."/>
            <person name="Lee Y.H."/>
            <person name="Bennetzen J.L."/>
            <person name="Choi D."/>
        </authorList>
    </citation>
    <scope>NUCLEOTIDE SEQUENCE [LARGE SCALE GENOMIC DNA]</scope>
    <source>
        <strain evidence="3">cv. PBC81</strain>
    </source>
</reference>